<keyword evidence="3" id="KW-1185">Reference proteome</keyword>
<evidence type="ECO:0000313" key="2">
    <source>
        <dbReference type="EMBL" id="MBD2319996.1"/>
    </source>
</evidence>
<accession>A0ABR8CJL3</accession>
<sequence>MLGHSRAAHYQEGLRDRDAGKLPRKKNSAYLEAYLSDRPGGLDVVMDYFPRIEEYIHWKLNHSKSSSI</sequence>
<organism evidence="2 3">
    <name type="scientific">Phormidium tenue FACHB-1050</name>
    <dbReference type="NCBI Taxonomy" id="2692857"/>
    <lineage>
        <taxon>Bacteria</taxon>
        <taxon>Bacillati</taxon>
        <taxon>Cyanobacteriota</taxon>
        <taxon>Cyanophyceae</taxon>
        <taxon>Oscillatoriophycideae</taxon>
        <taxon>Oscillatoriales</taxon>
        <taxon>Oscillatoriaceae</taxon>
        <taxon>Phormidium</taxon>
    </lineage>
</organism>
<protein>
    <submittedName>
        <fullName evidence="2">Uncharacterized protein</fullName>
    </submittedName>
</protein>
<feature type="compositionally biased region" description="Basic and acidic residues" evidence="1">
    <location>
        <begin position="12"/>
        <end position="21"/>
    </location>
</feature>
<gene>
    <name evidence="2" type="ORF">H6G05_24570</name>
</gene>
<dbReference type="RefSeq" id="WP_190582557.1">
    <property type="nucleotide sequence ID" value="NZ_CAWPQU010000079.1"/>
</dbReference>
<proteinExistence type="predicted"/>
<evidence type="ECO:0000256" key="1">
    <source>
        <dbReference type="SAM" id="MobiDB-lite"/>
    </source>
</evidence>
<evidence type="ECO:0000313" key="3">
    <source>
        <dbReference type="Proteomes" id="UP000618445"/>
    </source>
</evidence>
<dbReference type="Proteomes" id="UP000618445">
    <property type="component" value="Unassembled WGS sequence"/>
</dbReference>
<comment type="caution">
    <text evidence="2">The sequence shown here is derived from an EMBL/GenBank/DDBJ whole genome shotgun (WGS) entry which is preliminary data.</text>
</comment>
<name>A0ABR8CJL3_9CYAN</name>
<feature type="region of interest" description="Disordered" evidence="1">
    <location>
        <begin position="1"/>
        <end position="21"/>
    </location>
</feature>
<reference evidence="2 3" key="1">
    <citation type="journal article" date="2020" name="ISME J.">
        <title>Comparative genomics reveals insights into cyanobacterial evolution and habitat adaptation.</title>
        <authorList>
            <person name="Chen M.Y."/>
            <person name="Teng W.K."/>
            <person name="Zhao L."/>
            <person name="Hu C.X."/>
            <person name="Zhou Y.K."/>
            <person name="Han B.P."/>
            <person name="Song L.R."/>
            <person name="Shu W.S."/>
        </authorList>
    </citation>
    <scope>NUCLEOTIDE SEQUENCE [LARGE SCALE GENOMIC DNA]</scope>
    <source>
        <strain evidence="2 3">FACHB-1050</strain>
    </source>
</reference>
<dbReference type="EMBL" id="JACJQY010000080">
    <property type="protein sequence ID" value="MBD2319996.1"/>
    <property type="molecule type" value="Genomic_DNA"/>
</dbReference>